<name>A0A0M8MNF1_9MICO</name>
<sequence>MTVVAEMLRSYPKDLGQVDQKALVDCIEACMDCAQSCTACADACLSEEMVSELTKCIRTNLDCADLCDTTARILSRHTGYDTNLTRAALEACRTACASCADECEKHTMHEHCTVCAAACRRCEDACATLLATL</sequence>
<keyword evidence="2" id="KW-1185">Reference proteome</keyword>
<reference evidence="1" key="1">
    <citation type="submission" date="2015-04" db="EMBL/GenBank/DDBJ databases">
        <title>Complete genome sequence of Microbacterium chocolatum SIT 101, a bacterium enantioselectively hydrolyzing mesomeric diesters.</title>
        <authorList>
            <person name="Li X."/>
            <person name="Xu Y."/>
        </authorList>
    </citation>
    <scope>NUCLEOTIDE SEQUENCE [LARGE SCALE GENOMIC DNA]</scope>
    <source>
        <strain evidence="1">SIT 101</strain>
    </source>
</reference>
<organism evidence="1 2">
    <name type="scientific">Microbacterium aurantiacum</name>
    <dbReference type="NCBI Taxonomy" id="162393"/>
    <lineage>
        <taxon>Bacteria</taxon>
        <taxon>Bacillati</taxon>
        <taxon>Actinomycetota</taxon>
        <taxon>Actinomycetes</taxon>
        <taxon>Micrococcales</taxon>
        <taxon>Microbacteriaceae</taxon>
        <taxon>Microbacterium</taxon>
    </lineage>
</organism>
<comment type="caution">
    <text evidence="1">The sequence shown here is derived from an EMBL/GenBank/DDBJ whole genome shotgun (WGS) entry which is preliminary data.</text>
</comment>
<evidence type="ECO:0000313" key="2">
    <source>
        <dbReference type="Proteomes" id="UP000037737"/>
    </source>
</evidence>
<dbReference type="EMBL" id="LAVO01000010">
    <property type="protein sequence ID" value="KOS10590.1"/>
    <property type="molecule type" value="Genomic_DNA"/>
</dbReference>
<dbReference type="PANTHER" id="PTHR37310:SF1">
    <property type="entry name" value="CYTOPLASMIC PROTEIN"/>
    <property type="match status" value="1"/>
</dbReference>
<dbReference type="CDD" id="cd08026">
    <property type="entry name" value="DUF326"/>
    <property type="match status" value="1"/>
</dbReference>
<dbReference type="Pfam" id="PF03860">
    <property type="entry name" value="Csp"/>
    <property type="match status" value="1"/>
</dbReference>
<gene>
    <name evidence="1" type="ORF">XI38_10310</name>
</gene>
<dbReference type="OrthoDB" id="5396211at2"/>
<dbReference type="RefSeq" id="WP_053548210.1">
    <property type="nucleotide sequence ID" value="NZ_JAHWXH010000001.1"/>
</dbReference>
<dbReference type="Proteomes" id="UP000037737">
    <property type="component" value="Unassembled WGS sequence"/>
</dbReference>
<dbReference type="InterPro" id="IPR044543">
    <property type="entry name" value="YHJQ-like"/>
</dbReference>
<dbReference type="InterPro" id="IPR005560">
    <property type="entry name" value="Csp_YhjQ"/>
</dbReference>
<protein>
    <submittedName>
        <fullName evidence="1">Ferredoxin</fullName>
    </submittedName>
</protein>
<dbReference type="Gene3D" id="1.20.1270.360">
    <property type="match status" value="1"/>
</dbReference>
<evidence type="ECO:0000313" key="1">
    <source>
        <dbReference type="EMBL" id="KOS10590.1"/>
    </source>
</evidence>
<accession>A0A0M8MNF1</accession>
<dbReference type="PANTHER" id="PTHR37310">
    <property type="entry name" value="CYTOPLASMIC PROTEIN-RELATED"/>
    <property type="match status" value="1"/>
</dbReference>
<dbReference type="PATRIC" id="fig|84292.3.peg.2103"/>
<dbReference type="AlphaFoldDB" id="A0A0M8MNF1"/>
<dbReference type="KEGG" id="mcw:A8L33_00845"/>
<proteinExistence type="predicted"/>